<dbReference type="AlphaFoldDB" id="A0AAD6V0H5"/>
<evidence type="ECO:0000256" key="1">
    <source>
        <dbReference type="SAM" id="SignalP"/>
    </source>
</evidence>
<keyword evidence="1" id="KW-0732">Signal</keyword>
<accession>A0AAD6V0H5</accession>
<evidence type="ECO:0008006" key="4">
    <source>
        <dbReference type="Google" id="ProtNLM"/>
    </source>
</evidence>
<keyword evidence="3" id="KW-1185">Reference proteome</keyword>
<gene>
    <name evidence="2" type="ORF">GGX14DRAFT_667420</name>
</gene>
<dbReference type="EMBL" id="JARJCW010000076">
    <property type="protein sequence ID" value="KAJ7197732.1"/>
    <property type="molecule type" value="Genomic_DNA"/>
</dbReference>
<organism evidence="2 3">
    <name type="scientific">Mycena pura</name>
    <dbReference type="NCBI Taxonomy" id="153505"/>
    <lineage>
        <taxon>Eukaryota</taxon>
        <taxon>Fungi</taxon>
        <taxon>Dikarya</taxon>
        <taxon>Basidiomycota</taxon>
        <taxon>Agaricomycotina</taxon>
        <taxon>Agaricomycetes</taxon>
        <taxon>Agaricomycetidae</taxon>
        <taxon>Agaricales</taxon>
        <taxon>Marasmiineae</taxon>
        <taxon>Mycenaceae</taxon>
        <taxon>Mycena</taxon>
    </lineage>
</organism>
<feature type="signal peptide" evidence="1">
    <location>
        <begin position="1"/>
        <end position="19"/>
    </location>
</feature>
<evidence type="ECO:0000313" key="3">
    <source>
        <dbReference type="Proteomes" id="UP001219525"/>
    </source>
</evidence>
<name>A0AAD6V0H5_9AGAR</name>
<comment type="caution">
    <text evidence="2">The sequence shown here is derived from an EMBL/GenBank/DDBJ whole genome shotgun (WGS) entry which is preliminary data.</text>
</comment>
<feature type="chain" id="PRO_5042058513" description="Ig-like domain-containing protein" evidence="1">
    <location>
        <begin position="20"/>
        <end position="107"/>
    </location>
</feature>
<dbReference type="Gene3D" id="2.30.30.40">
    <property type="entry name" value="SH3 Domains"/>
    <property type="match status" value="1"/>
</dbReference>
<dbReference type="Proteomes" id="UP001219525">
    <property type="component" value="Unassembled WGS sequence"/>
</dbReference>
<evidence type="ECO:0000313" key="2">
    <source>
        <dbReference type="EMBL" id="KAJ7197732.1"/>
    </source>
</evidence>
<protein>
    <recommendedName>
        <fullName evidence="4">Ig-like domain-containing protein</fullName>
    </recommendedName>
</protein>
<proteinExistence type="predicted"/>
<sequence length="107" mass="11068">MKFISTPLFTLALAAFAVANPLEVEKRSEACVITGAGSRCRRSPNTSSDIIGEFQAGKSVTFSCTTTGPSVSGNTHWDRTTIGGVQCFVSDSLVAGPCPVGLPACVL</sequence>
<reference evidence="2" key="1">
    <citation type="submission" date="2023-03" db="EMBL/GenBank/DDBJ databases">
        <title>Massive genome expansion in bonnet fungi (Mycena s.s.) driven by repeated elements and novel gene families across ecological guilds.</title>
        <authorList>
            <consortium name="Lawrence Berkeley National Laboratory"/>
            <person name="Harder C.B."/>
            <person name="Miyauchi S."/>
            <person name="Viragh M."/>
            <person name="Kuo A."/>
            <person name="Thoen E."/>
            <person name="Andreopoulos B."/>
            <person name="Lu D."/>
            <person name="Skrede I."/>
            <person name="Drula E."/>
            <person name="Henrissat B."/>
            <person name="Morin E."/>
            <person name="Kohler A."/>
            <person name="Barry K."/>
            <person name="LaButti K."/>
            <person name="Morin E."/>
            <person name="Salamov A."/>
            <person name="Lipzen A."/>
            <person name="Mereny Z."/>
            <person name="Hegedus B."/>
            <person name="Baldrian P."/>
            <person name="Stursova M."/>
            <person name="Weitz H."/>
            <person name="Taylor A."/>
            <person name="Grigoriev I.V."/>
            <person name="Nagy L.G."/>
            <person name="Martin F."/>
            <person name="Kauserud H."/>
        </authorList>
    </citation>
    <scope>NUCLEOTIDE SEQUENCE</scope>
    <source>
        <strain evidence="2">9144</strain>
    </source>
</reference>